<accession>A0A6G5A5B3</accession>
<feature type="chain" id="PRO_5026144619" evidence="1">
    <location>
        <begin position="22"/>
        <end position="71"/>
    </location>
</feature>
<sequence length="71" mass="8609">MPTASVQLFLALLWSFRIVLTYKRQERLPFYVRVIETHTKKTTSIYLNLVSASTPRKPLRCWHIFLRRMRE</sequence>
<dbReference type="EMBL" id="GIKN01002944">
    <property type="protein sequence ID" value="NIE45217.1"/>
    <property type="molecule type" value="Transcribed_RNA"/>
</dbReference>
<dbReference type="AlphaFoldDB" id="A0A6G5A5B3"/>
<keyword evidence="1" id="KW-0732">Signal</keyword>
<protein>
    <submittedName>
        <fullName evidence="2">Putative secreted protein</fullName>
    </submittedName>
</protein>
<evidence type="ECO:0000313" key="2">
    <source>
        <dbReference type="EMBL" id="NIE45217.1"/>
    </source>
</evidence>
<proteinExistence type="predicted"/>
<name>A0A6G5A5B3_RHIMP</name>
<reference evidence="2" key="1">
    <citation type="submission" date="2020-03" db="EMBL/GenBank/DDBJ databases">
        <title>A transcriptome and proteome of the tick Rhipicephalus microplus shaped by the genetic composition of its hosts and developmental stage.</title>
        <authorList>
            <person name="Garcia G.R."/>
            <person name="Ribeiro J.M.C."/>
            <person name="Maruyama S.R."/>
            <person name="Gardinasse L.G."/>
            <person name="Nelson K."/>
            <person name="Ferreira B.R."/>
            <person name="Andrade T.G."/>
            <person name="Santos I.K.F.M."/>
        </authorList>
    </citation>
    <scope>NUCLEOTIDE SEQUENCE</scope>
    <source>
        <strain evidence="2">NSGR</strain>
        <tissue evidence="2">Salivary glands</tissue>
    </source>
</reference>
<evidence type="ECO:0000256" key="1">
    <source>
        <dbReference type="SAM" id="SignalP"/>
    </source>
</evidence>
<organism evidence="2">
    <name type="scientific">Rhipicephalus microplus</name>
    <name type="common">Cattle tick</name>
    <name type="synonym">Boophilus microplus</name>
    <dbReference type="NCBI Taxonomy" id="6941"/>
    <lineage>
        <taxon>Eukaryota</taxon>
        <taxon>Metazoa</taxon>
        <taxon>Ecdysozoa</taxon>
        <taxon>Arthropoda</taxon>
        <taxon>Chelicerata</taxon>
        <taxon>Arachnida</taxon>
        <taxon>Acari</taxon>
        <taxon>Parasitiformes</taxon>
        <taxon>Ixodida</taxon>
        <taxon>Ixodoidea</taxon>
        <taxon>Ixodidae</taxon>
        <taxon>Rhipicephalinae</taxon>
        <taxon>Rhipicephalus</taxon>
        <taxon>Boophilus</taxon>
    </lineage>
</organism>
<feature type="signal peptide" evidence="1">
    <location>
        <begin position="1"/>
        <end position="21"/>
    </location>
</feature>